<gene>
    <name evidence="2" type="ordered locus">RUM_05280</name>
</gene>
<dbReference type="BioCyc" id="RCHA213810:RUM_RS02550-MONOMER"/>
<dbReference type="STRING" id="213810.RUM_05280"/>
<feature type="domain" description="Carrier" evidence="1">
    <location>
        <begin position="1"/>
        <end position="73"/>
    </location>
</feature>
<proteinExistence type="predicted"/>
<reference evidence="2" key="2">
    <citation type="submission" date="2010-03" db="EMBL/GenBank/DDBJ databases">
        <authorList>
            <person name="Pajon A."/>
        </authorList>
    </citation>
    <scope>NUCLEOTIDE SEQUENCE</scope>
    <source>
        <strain evidence="2">Type strain: 18P13</strain>
    </source>
</reference>
<dbReference type="SUPFAM" id="SSF47336">
    <property type="entry name" value="ACP-like"/>
    <property type="match status" value="1"/>
</dbReference>
<dbReference type="OrthoDB" id="9812291at2"/>
<dbReference type="EMBL" id="FP929052">
    <property type="protein sequence ID" value="CBL16749.1"/>
    <property type="molecule type" value="Genomic_DNA"/>
</dbReference>
<name>D4LAV4_RUMC1</name>
<evidence type="ECO:0000313" key="2">
    <source>
        <dbReference type="EMBL" id="CBL16749.1"/>
    </source>
</evidence>
<accession>D4LAV4</accession>
<dbReference type="Proteomes" id="UP000007054">
    <property type="component" value="Chromosome"/>
</dbReference>
<dbReference type="KEGG" id="rch:RUM_05280"/>
<protein>
    <submittedName>
        <fullName evidence="2">Phosphopantetheine attachment site</fullName>
        <ecNumber evidence="2">6.1.1.13</ecNumber>
    </submittedName>
</protein>
<dbReference type="InterPro" id="IPR036736">
    <property type="entry name" value="ACP-like_sf"/>
</dbReference>
<evidence type="ECO:0000259" key="1">
    <source>
        <dbReference type="PROSITE" id="PS50075"/>
    </source>
</evidence>
<dbReference type="Gene3D" id="1.10.1200.10">
    <property type="entry name" value="ACP-like"/>
    <property type="match status" value="1"/>
</dbReference>
<dbReference type="InterPro" id="IPR009081">
    <property type="entry name" value="PP-bd_ACP"/>
</dbReference>
<dbReference type="GeneID" id="83155346"/>
<evidence type="ECO:0000313" key="3">
    <source>
        <dbReference type="Proteomes" id="UP000007054"/>
    </source>
</evidence>
<dbReference type="EC" id="6.1.1.13" evidence="2"/>
<keyword evidence="3" id="KW-1185">Reference proteome</keyword>
<dbReference type="HOGENOM" id="CLU_108696_19_1_9"/>
<dbReference type="GO" id="GO:0016874">
    <property type="term" value="F:ligase activity"/>
    <property type="evidence" value="ECO:0007669"/>
    <property type="project" value="UniProtKB-KW"/>
</dbReference>
<dbReference type="PATRIC" id="fig|213810.4.peg.433"/>
<organism evidence="2 3">
    <name type="scientific">Ruminococcus champanellensis (strain DSM 18848 / JCM 17042 / KCTC 15320 / 18P13)</name>
    <dbReference type="NCBI Taxonomy" id="213810"/>
    <lineage>
        <taxon>Bacteria</taxon>
        <taxon>Bacillati</taxon>
        <taxon>Bacillota</taxon>
        <taxon>Clostridia</taxon>
        <taxon>Eubacteriales</taxon>
        <taxon>Oscillospiraceae</taxon>
        <taxon>Ruminococcus</taxon>
    </lineage>
</organism>
<dbReference type="PROSITE" id="PS50075">
    <property type="entry name" value="CARRIER"/>
    <property type="match status" value="1"/>
</dbReference>
<dbReference type="AlphaFoldDB" id="D4LAV4"/>
<sequence>MDKLIEILEDIQPDIDYNTCEDLIDGHHLDSLSIISLIAELEDEFDITVPAVEIIPANFNSAKAMWSMIQRLQEED</sequence>
<keyword evidence="2" id="KW-0436">Ligase</keyword>
<dbReference type="Pfam" id="PF00550">
    <property type="entry name" value="PP-binding"/>
    <property type="match status" value="1"/>
</dbReference>
<dbReference type="RefSeq" id="WP_015557656.1">
    <property type="nucleotide sequence ID" value="NC_021039.1"/>
</dbReference>
<reference evidence="2" key="1">
    <citation type="submission" date="2010-03" db="EMBL/GenBank/DDBJ databases">
        <title>The genome sequence of Ruminococcus sp. 18P13.</title>
        <authorList>
            <consortium name="metaHIT consortium -- http://www.metahit.eu/"/>
            <person name="Pajon A."/>
            <person name="Turner K."/>
            <person name="Parkhill J."/>
            <person name="Bernalier A."/>
        </authorList>
    </citation>
    <scope>NUCLEOTIDE SEQUENCE [LARGE SCALE GENOMIC DNA]</scope>
    <source>
        <strain evidence="2">Type strain: 18P13</strain>
    </source>
</reference>